<dbReference type="AlphaFoldDB" id="A0ABD7D6S4"/>
<organism evidence="1 2">
    <name type="scientific">Streptomyces californicus</name>
    <dbReference type="NCBI Taxonomy" id="67351"/>
    <lineage>
        <taxon>Bacteria</taxon>
        <taxon>Bacillati</taxon>
        <taxon>Actinomycetota</taxon>
        <taxon>Actinomycetes</taxon>
        <taxon>Kitasatosporales</taxon>
        <taxon>Streptomycetaceae</taxon>
        <taxon>Streptomyces</taxon>
    </lineage>
</organism>
<geneLocation type="plasmid" evidence="1 2">
    <name>unnamed3</name>
</geneLocation>
<name>A0ABD7D6S4_9ACTN</name>
<accession>A0ABD7D6S4</accession>
<dbReference type="EMBL" id="CP070247">
    <property type="protein sequence ID" value="QRV39222.1"/>
    <property type="molecule type" value="Genomic_DNA"/>
</dbReference>
<proteinExistence type="predicted"/>
<protein>
    <submittedName>
        <fullName evidence="1">Uncharacterized protein</fullName>
    </submittedName>
</protein>
<evidence type="ECO:0000313" key="2">
    <source>
        <dbReference type="Proteomes" id="UP000623926"/>
    </source>
</evidence>
<reference evidence="1 2" key="1">
    <citation type="submission" date="2021-02" db="EMBL/GenBank/DDBJ databases">
        <title>FDA dAtabase for Regulatory Grade micrObial Sequences (FDA-ARGOS): Supporting development and validation of Infectious Disease Dx tests.</title>
        <authorList>
            <person name="Sproer C."/>
            <person name="Gronow S."/>
            <person name="Severitt S."/>
            <person name="Schroder I."/>
            <person name="Tallon L."/>
            <person name="Sadzewicz L."/>
            <person name="Zhao X."/>
            <person name="Boylan J."/>
            <person name="Ott S."/>
            <person name="Bowen H."/>
            <person name="Vavikolanu K."/>
            <person name="Mehta A."/>
            <person name="Aluvathingal J."/>
            <person name="Nadendla S."/>
            <person name="Lowell S."/>
            <person name="Myers T."/>
            <person name="Yan Y."/>
            <person name="Sichtig H."/>
        </authorList>
    </citation>
    <scope>NUCLEOTIDE SEQUENCE [LARGE SCALE GENOMIC DNA]</scope>
    <source>
        <strain evidence="1 2">FDAARGOS_1212</strain>
        <plasmid evidence="1 2">unnamed3</plasmid>
    </source>
</reference>
<evidence type="ECO:0000313" key="1">
    <source>
        <dbReference type="EMBL" id="QRV39222.1"/>
    </source>
</evidence>
<dbReference type="Proteomes" id="UP000623926">
    <property type="component" value="Plasmid unnamed3"/>
</dbReference>
<keyword evidence="1" id="KW-0614">Plasmid</keyword>
<sequence>MTTRRVLGAGPQTPAPSSIRAAAADILKALPGIRLPDLHELRDRGVVGSHLPRALGARRTLGVGPLAEEDAETSD</sequence>
<dbReference type="RefSeq" id="WP_205030217.1">
    <property type="nucleotide sequence ID" value="NZ_CP070247.1"/>
</dbReference>
<gene>
    <name evidence="1" type="ORF">I6J42_34720</name>
</gene>